<evidence type="ECO:0000313" key="3">
    <source>
        <dbReference type="EMBL" id="AIJ46934.1"/>
    </source>
</evidence>
<dbReference type="InterPro" id="IPR032710">
    <property type="entry name" value="NTF2-like_dom_sf"/>
</dbReference>
<name>A0A076PJI4_COMTE</name>
<sequence length="151" mass="16280">MSMISRTHGCLCLPALALGALIALPALAAGDEDAVAAKLEEFRSAQMAANAGTLTELTAPELSYSHSDARVEDRATFVANTTSGKKPFLSLEYREPTIRVVGSNAIVRFHWMGEQQAVADGKKTATNLHILMVWQKQGGDWRLLARSATKP</sequence>
<dbReference type="RefSeq" id="WP_043372888.1">
    <property type="nucleotide sequence ID" value="NZ_CP006704.1"/>
</dbReference>
<proteinExistence type="predicted"/>
<dbReference type="SUPFAM" id="SSF54427">
    <property type="entry name" value="NTF2-like"/>
    <property type="match status" value="1"/>
</dbReference>
<keyword evidence="1" id="KW-0732">Signal</keyword>
<dbReference type="HOGENOM" id="CLU_141608_0_0_4"/>
<evidence type="ECO:0000256" key="1">
    <source>
        <dbReference type="SAM" id="SignalP"/>
    </source>
</evidence>
<feature type="chain" id="PRO_5001715801" description="DUF4440 domain-containing protein" evidence="1">
    <location>
        <begin position="29"/>
        <end position="151"/>
    </location>
</feature>
<evidence type="ECO:0000313" key="4">
    <source>
        <dbReference type="Proteomes" id="UP000028782"/>
    </source>
</evidence>
<dbReference type="AlphaFoldDB" id="A0A076PJI4"/>
<dbReference type="Pfam" id="PF14534">
    <property type="entry name" value="DUF4440"/>
    <property type="match status" value="1"/>
</dbReference>
<organism evidence="3 4">
    <name type="scientific">Comamonas testosteroni TK102</name>
    <dbReference type="NCBI Taxonomy" id="1392005"/>
    <lineage>
        <taxon>Bacteria</taxon>
        <taxon>Pseudomonadati</taxon>
        <taxon>Pseudomonadota</taxon>
        <taxon>Betaproteobacteria</taxon>
        <taxon>Burkholderiales</taxon>
        <taxon>Comamonadaceae</taxon>
        <taxon>Comamonas</taxon>
    </lineage>
</organism>
<dbReference type="EMBL" id="CP006704">
    <property type="protein sequence ID" value="AIJ46934.1"/>
    <property type="molecule type" value="Genomic_DNA"/>
</dbReference>
<dbReference type="Gene3D" id="3.10.450.50">
    <property type="match status" value="1"/>
</dbReference>
<feature type="signal peptide" evidence="1">
    <location>
        <begin position="1"/>
        <end position="28"/>
    </location>
</feature>
<reference evidence="3 4" key="1">
    <citation type="journal article" date="2014" name="Genome Announc.">
        <title>Complete Genome Sequence of Polychlorinated Biphenyl Degrader Comamonas testosteroni TK102 (NBRC 109938).</title>
        <authorList>
            <person name="Fukuda K."/>
            <person name="Hosoyama A."/>
            <person name="Tsuchikane K."/>
            <person name="Ohji S."/>
            <person name="Yamazoe A."/>
            <person name="Fujita N."/>
            <person name="Shintani M."/>
            <person name="Kimbara K."/>
        </authorList>
    </citation>
    <scope>NUCLEOTIDE SEQUENCE [LARGE SCALE GENOMIC DNA]</scope>
    <source>
        <strain evidence="3">TK102</strain>
    </source>
</reference>
<protein>
    <recommendedName>
        <fullName evidence="2">DUF4440 domain-containing protein</fullName>
    </recommendedName>
</protein>
<dbReference type="KEGG" id="ctes:O987_14090"/>
<dbReference type="Proteomes" id="UP000028782">
    <property type="component" value="Chromosome"/>
</dbReference>
<dbReference type="InterPro" id="IPR027843">
    <property type="entry name" value="DUF4440"/>
</dbReference>
<gene>
    <name evidence="3" type="ORF">O987_14090</name>
</gene>
<accession>A0A076PJI4</accession>
<evidence type="ECO:0000259" key="2">
    <source>
        <dbReference type="Pfam" id="PF14534"/>
    </source>
</evidence>
<feature type="domain" description="DUF4440" evidence="2">
    <location>
        <begin position="36"/>
        <end position="143"/>
    </location>
</feature>